<organism evidence="1 2">
    <name type="scientific">Actibacterium atlanticum</name>
    <dbReference type="NCBI Taxonomy" id="1461693"/>
    <lineage>
        <taxon>Bacteria</taxon>
        <taxon>Pseudomonadati</taxon>
        <taxon>Pseudomonadota</taxon>
        <taxon>Alphaproteobacteria</taxon>
        <taxon>Rhodobacterales</taxon>
        <taxon>Roseobacteraceae</taxon>
        <taxon>Actibacterium</taxon>
    </lineage>
</organism>
<protein>
    <recommendedName>
        <fullName evidence="3">Lipoprotein</fullName>
    </recommendedName>
</protein>
<evidence type="ECO:0000313" key="2">
    <source>
        <dbReference type="Proteomes" id="UP000024836"/>
    </source>
</evidence>
<name>A0A058ZQN1_9RHOB</name>
<dbReference type="EMBL" id="AQQY01000001">
    <property type="protein sequence ID" value="KCV83482.1"/>
    <property type="molecule type" value="Genomic_DNA"/>
</dbReference>
<sequence length="189" mass="21281">MRALTLIFCLLFPMVAVSEEVIRLPLEKLPVGTRLVYTKTNGEEFSRYVSANDGESLALDEFRGNGDFRQTNVTDSLGRVISVERPKGKFHTFKPHSCLRVIGECSYTLTDPDGETSKRTYFGEVIDGILYAKLRSADDDSLLFSLEMTYRADGLLENAVIVTEYRENKVKTVTHHMKYVISPDGSIVD</sequence>
<evidence type="ECO:0000313" key="1">
    <source>
        <dbReference type="EMBL" id="KCV83482.1"/>
    </source>
</evidence>
<dbReference type="RefSeq" id="WP_035247297.1">
    <property type="nucleotide sequence ID" value="NZ_AQQY01000001.1"/>
</dbReference>
<dbReference type="AlphaFoldDB" id="A0A058ZQN1"/>
<dbReference type="Proteomes" id="UP000024836">
    <property type="component" value="Unassembled WGS sequence"/>
</dbReference>
<dbReference type="OrthoDB" id="7873843at2"/>
<comment type="caution">
    <text evidence="1">The sequence shown here is derived from an EMBL/GenBank/DDBJ whole genome shotgun (WGS) entry which is preliminary data.</text>
</comment>
<gene>
    <name evidence="1" type="ORF">ATO10_01940</name>
</gene>
<proteinExistence type="predicted"/>
<accession>A0A058ZQN1</accession>
<reference evidence="1 2" key="1">
    <citation type="submission" date="2013-04" db="EMBL/GenBank/DDBJ databases">
        <title>Shimia sp. 22II-S11-Z10 Genome Sequencing.</title>
        <authorList>
            <person name="Lai Q."/>
            <person name="Li G."/>
            <person name="Shao Z."/>
        </authorList>
    </citation>
    <scope>NUCLEOTIDE SEQUENCE [LARGE SCALE GENOMIC DNA]</scope>
    <source>
        <strain evidence="2">22II-S11-Z10</strain>
    </source>
</reference>
<keyword evidence="2" id="KW-1185">Reference proteome</keyword>
<evidence type="ECO:0008006" key="3">
    <source>
        <dbReference type="Google" id="ProtNLM"/>
    </source>
</evidence>